<dbReference type="PANTHER" id="PTHR45527:SF1">
    <property type="entry name" value="FATTY ACID SYNTHASE"/>
    <property type="match status" value="1"/>
</dbReference>
<organism evidence="2 3">
    <name type="scientific">Photorhabdus kayaii</name>
    <dbReference type="NCBI Taxonomy" id="230088"/>
    <lineage>
        <taxon>Bacteria</taxon>
        <taxon>Pseudomonadati</taxon>
        <taxon>Pseudomonadota</taxon>
        <taxon>Gammaproteobacteria</taxon>
        <taxon>Enterobacterales</taxon>
        <taxon>Morganellaceae</taxon>
        <taxon>Photorhabdus</taxon>
    </lineage>
</organism>
<reference evidence="2 3" key="1">
    <citation type="submission" date="2019-12" db="EMBL/GenBank/DDBJ databases">
        <title>Engineering Photorhabdus to improve their lethality against agricultural pests.</title>
        <authorList>
            <person name="Machado R.A.R."/>
        </authorList>
    </citation>
    <scope>NUCLEOTIDE SEQUENCE [LARGE SCALE GENOMIC DNA]</scope>
    <source>
        <strain evidence="2 3">M-HU2</strain>
    </source>
</reference>
<dbReference type="Gene3D" id="3.40.50.12780">
    <property type="entry name" value="N-terminal domain of ligase-like"/>
    <property type="match status" value="1"/>
</dbReference>
<dbReference type="InterPro" id="IPR042099">
    <property type="entry name" value="ANL_N_sf"/>
</dbReference>
<evidence type="ECO:0000313" key="3">
    <source>
        <dbReference type="Proteomes" id="UP000470051"/>
    </source>
</evidence>
<dbReference type="Proteomes" id="UP000470051">
    <property type="component" value="Unassembled WGS sequence"/>
</dbReference>
<sequence length="522" mass="59787">MKKNNLILMIKRFENNHNVAYYDHNNGKTFSYIYSEIKSILNYFDFKGITKGKKVISFMDKAFSEFSLFYACLLKGVAFCPLDNNIPSNRLSMIISDVNPDLIVADNFYIGDESSFREDLLIHKDCIVSNGEFISPLEHDIYYEDSLITDYTDTVAYIIFTSGSTGKPKGVQITHDNFNSFIDALYPQYVSEKPEKYLSIGPLYFDMTILDSILPPLYEHSVYLYKPPFIPSIFANIIERYNITRFSCVPSVLKILLPQLSEGGVFNQFKSLNLILLGAEKPNEQSIKTLLENIPQLKVINAYGPTEGTMCCFSSEITSDNMTRDISIGKPFRGLEYILETSYGYSKFGEGKLLISGNQIMKGYINHSQCDDPFIFHNGVKYYDTNDIVKVSDDGIFYFIGRSDDEVKLNGFRVHLQDVEMNIKKLLNVGNIFLHKYSTNSKDYLVLSYEENSIVDPNECFINLEKLLPKYMVPNIFLVFKSLPRLRNSKLDRSKIQSIANEKIESSNKTLPSNKFITLKIQ</sequence>
<evidence type="ECO:0000313" key="2">
    <source>
        <dbReference type="EMBL" id="NDL26082.1"/>
    </source>
</evidence>
<dbReference type="RefSeq" id="WP_113042750.1">
    <property type="nucleotide sequence ID" value="NZ_CAWPKC010000018.1"/>
</dbReference>
<dbReference type="PROSITE" id="PS00455">
    <property type="entry name" value="AMP_BINDING"/>
    <property type="match status" value="1"/>
</dbReference>
<keyword evidence="3" id="KW-1185">Reference proteome</keyword>
<feature type="domain" description="AMP-dependent synthetase/ligase" evidence="1">
    <location>
        <begin position="17"/>
        <end position="364"/>
    </location>
</feature>
<name>A0ABX0B646_9GAMM</name>
<dbReference type="EMBL" id="WSFE01000018">
    <property type="protein sequence ID" value="NDL26082.1"/>
    <property type="molecule type" value="Genomic_DNA"/>
</dbReference>
<dbReference type="PANTHER" id="PTHR45527">
    <property type="entry name" value="NONRIBOSOMAL PEPTIDE SYNTHETASE"/>
    <property type="match status" value="1"/>
</dbReference>
<protein>
    <submittedName>
        <fullName evidence="2">AMP-binding protein</fullName>
    </submittedName>
</protein>
<proteinExistence type="predicted"/>
<evidence type="ECO:0000259" key="1">
    <source>
        <dbReference type="Pfam" id="PF00501"/>
    </source>
</evidence>
<dbReference type="InterPro" id="IPR045851">
    <property type="entry name" value="AMP-bd_C_sf"/>
</dbReference>
<accession>A0ABX0B646</accession>
<comment type="caution">
    <text evidence="2">The sequence shown here is derived from an EMBL/GenBank/DDBJ whole genome shotgun (WGS) entry which is preliminary data.</text>
</comment>
<dbReference type="SUPFAM" id="SSF56801">
    <property type="entry name" value="Acetyl-CoA synthetase-like"/>
    <property type="match status" value="1"/>
</dbReference>
<dbReference type="Pfam" id="PF00501">
    <property type="entry name" value="AMP-binding"/>
    <property type="match status" value="1"/>
</dbReference>
<dbReference type="InterPro" id="IPR000873">
    <property type="entry name" value="AMP-dep_synth/lig_dom"/>
</dbReference>
<dbReference type="InterPro" id="IPR020845">
    <property type="entry name" value="AMP-binding_CS"/>
</dbReference>
<dbReference type="Gene3D" id="3.30.300.30">
    <property type="match status" value="1"/>
</dbReference>
<gene>
    <name evidence="2" type="ORF">GPY42_13170</name>
</gene>